<evidence type="ECO:0000313" key="2">
    <source>
        <dbReference type="Proteomes" id="UP000232003"/>
    </source>
</evidence>
<dbReference type="Proteomes" id="UP000232003">
    <property type="component" value="Chromosome"/>
</dbReference>
<sequence length="43" mass="4707">MLLRGWLAPLLRWKRSLTGTCSNAVNGWVVQRTAQAGILISPA</sequence>
<gene>
    <name evidence="1" type="ORF">COO91_05350</name>
</gene>
<dbReference type="EMBL" id="CP024785">
    <property type="protein sequence ID" value="AUB39359.1"/>
    <property type="molecule type" value="Genomic_DNA"/>
</dbReference>
<accession>A0A2K8SV63</accession>
<dbReference type="AlphaFoldDB" id="A0A2K8SV63"/>
<evidence type="ECO:0000313" key="1">
    <source>
        <dbReference type="EMBL" id="AUB39359.1"/>
    </source>
</evidence>
<keyword evidence="2" id="KW-1185">Reference proteome</keyword>
<reference evidence="1 2" key="1">
    <citation type="submission" date="2017-11" db="EMBL/GenBank/DDBJ databases">
        <title>Complete genome of a free-living desiccation-tolerant cyanobacterium and its photosynthetic adaptation to extreme terrestrial habitat.</title>
        <authorList>
            <person name="Shang J."/>
        </authorList>
    </citation>
    <scope>NUCLEOTIDE SEQUENCE [LARGE SCALE GENOMIC DNA]</scope>
    <source>
        <strain evidence="1 2">CCNUN1</strain>
    </source>
</reference>
<name>A0A2K8SV63_9NOSO</name>
<organism evidence="1 2">
    <name type="scientific">Nostoc flagelliforme CCNUN1</name>
    <dbReference type="NCBI Taxonomy" id="2038116"/>
    <lineage>
        <taxon>Bacteria</taxon>
        <taxon>Bacillati</taxon>
        <taxon>Cyanobacteriota</taxon>
        <taxon>Cyanophyceae</taxon>
        <taxon>Nostocales</taxon>
        <taxon>Nostocaceae</taxon>
        <taxon>Nostoc</taxon>
    </lineage>
</organism>
<proteinExistence type="predicted"/>
<protein>
    <submittedName>
        <fullName evidence="1">Uncharacterized protein</fullName>
    </submittedName>
</protein>
<dbReference type="KEGG" id="nfl:COO91_05350"/>